<feature type="region of interest" description="Disordered" evidence="4">
    <location>
        <begin position="1"/>
        <end position="91"/>
    </location>
</feature>
<dbReference type="EMBL" id="CM000767">
    <property type="protein sequence ID" value="OQU79483.1"/>
    <property type="molecule type" value="Genomic_DNA"/>
</dbReference>
<dbReference type="InterPro" id="IPR036322">
    <property type="entry name" value="WD40_repeat_dom_sf"/>
</dbReference>
<evidence type="ECO:0000256" key="2">
    <source>
        <dbReference type="ARBA" id="ARBA00022737"/>
    </source>
</evidence>
<keyword evidence="6" id="KW-1185">Reference proteome</keyword>
<sequence length="507" mass="54122">MGNHKKLLQFLRPDPAVAAAPATKSSSSTTSDDEEDDDYSYYGDNDNTSCSTPTTTASASTAASPYASSPWTQLPGLMSPRSGPADDATSRRRTGLLGSLVKEGGGHVYSLAAAGDLLYTGTDSRNVRVWRDRRELGGGFKSGSGLVKAIVVVAADGGRIYTGHQDGKVRVWRRRASSSEKKGEEDDPAVEHQRVGSLPRFRDVLRSSLRPSQYVQTRRRHSGLWMRHFDAVSSLSLDAAAGLIYSASWDRTFKVWRVSDSKCLESVYAHTDAVNAVAAVGFDALVLTGSADGTVKVWRRGAKANGNKKKKKKGRRDDGDTWHTMERVLREGDSAVTAIAVAVEARVWRRGAGPGAAPRNGGALWGHKMAVLCLAVAGGRVVVSGSADRTINVWRREEGADHARLAVLTGHTGPVKCVAMDQEVDEDDADGPRRWVVYSGSLDGSVKVWRVSDSGGGGGGIATPDLTTTSAATPTRYSWKGSSPSPLRSWTPYAAAATPEPRHMGAA</sequence>
<gene>
    <name evidence="5" type="ORF">SORBI_3008G150400</name>
</gene>
<dbReference type="PANTHER" id="PTHR22844:SF370">
    <property type="entry name" value="OS12G0594000 PROTEIN"/>
    <property type="match status" value="1"/>
</dbReference>
<dbReference type="InterPro" id="IPR001680">
    <property type="entry name" value="WD40_rpt"/>
</dbReference>
<feature type="compositionally biased region" description="Low complexity" evidence="4">
    <location>
        <begin position="40"/>
        <end position="72"/>
    </location>
</feature>
<evidence type="ECO:0000313" key="5">
    <source>
        <dbReference type="EMBL" id="OQU79483.1"/>
    </source>
</evidence>
<keyword evidence="2" id="KW-0677">Repeat</keyword>
<evidence type="ECO:0000256" key="3">
    <source>
        <dbReference type="PROSITE-ProRule" id="PRU00221"/>
    </source>
</evidence>
<feature type="repeat" description="WD" evidence="3">
    <location>
        <begin position="225"/>
        <end position="266"/>
    </location>
</feature>
<feature type="compositionally biased region" description="Basic and acidic residues" evidence="4">
    <location>
        <begin position="177"/>
        <end position="192"/>
    </location>
</feature>
<dbReference type="InterPro" id="IPR020472">
    <property type="entry name" value="WD40_PAC1"/>
</dbReference>
<dbReference type="AlphaFoldDB" id="A0A1Z5R6U4"/>
<dbReference type="Pfam" id="PF00400">
    <property type="entry name" value="WD40"/>
    <property type="match status" value="5"/>
</dbReference>
<dbReference type="PROSITE" id="PS50082">
    <property type="entry name" value="WD_REPEATS_2"/>
    <property type="match status" value="3"/>
</dbReference>
<feature type="region of interest" description="Disordered" evidence="4">
    <location>
        <begin position="173"/>
        <end position="192"/>
    </location>
</feature>
<dbReference type="Gene3D" id="2.130.10.10">
    <property type="entry name" value="YVTN repeat-like/Quinoprotein amine dehydrogenase"/>
    <property type="match status" value="3"/>
</dbReference>
<reference evidence="6" key="2">
    <citation type="journal article" date="2018" name="Plant J.">
        <title>The Sorghum bicolor reference genome: improved assembly, gene annotations, a transcriptome atlas, and signatures of genome organization.</title>
        <authorList>
            <person name="McCormick R.F."/>
            <person name="Truong S.K."/>
            <person name="Sreedasyam A."/>
            <person name="Jenkins J."/>
            <person name="Shu S."/>
            <person name="Sims D."/>
            <person name="Kennedy M."/>
            <person name="Amirebrahimi M."/>
            <person name="Weers B.D."/>
            <person name="McKinley B."/>
            <person name="Mattison A."/>
            <person name="Morishige D.T."/>
            <person name="Grimwood J."/>
            <person name="Schmutz J."/>
            <person name="Mullet J.E."/>
        </authorList>
    </citation>
    <scope>NUCLEOTIDE SEQUENCE [LARGE SCALE GENOMIC DNA]</scope>
    <source>
        <strain evidence="6">cv. BTx623</strain>
    </source>
</reference>
<dbReference type="InterPro" id="IPR015943">
    <property type="entry name" value="WD40/YVTN_repeat-like_dom_sf"/>
</dbReference>
<dbReference type="PROSITE" id="PS50294">
    <property type="entry name" value="WD_REPEATS_REGION"/>
    <property type="match status" value="1"/>
</dbReference>
<dbReference type="Proteomes" id="UP000000768">
    <property type="component" value="Chromosome 8"/>
</dbReference>
<dbReference type="InterPro" id="IPR045182">
    <property type="entry name" value="JINGUBANG-like"/>
</dbReference>
<keyword evidence="1 3" id="KW-0853">WD repeat</keyword>
<reference evidence="5 6" key="1">
    <citation type="journal article" date="2009" name="Nature">
        <title>The Sorghum bicolor genome and the diversification of grasses.</title>
        <authorList>
            <person name="Paterson A.H."/>
            <person name="Bowers J.E."/>
            <person name="Bruggmann R."/>
            <person name="Dubchak I."/>
            <person name="Grimwood J."/>
            <person name="Gundlach H."/>
            <person name="Haberer G."/>
            <person name="Hellsten U."/>
            <person name="Mitros T."/>
            <person name="Poliakov A."/>
            <person name="Schmutz J."/>
            <person name="Spannagl M."/>
            <person name="Tang H."/>
            <person name="Wang X."/>
            <person name="Wicker T."/>
            <person name="Bharti A.K."/>
            <person name="Chapman J."/>
            <person name="Feltus F.A."/>
            <person name="Gowik U."/>
            <person name="Grigoriev I.V."/>
            <person name="Lyons E."/>
            <person name="Maher C.A."/>
            <person name="Martis M."/>
            <person name="Narechania A."/>
            <person name="Otillar R.P."/>
            <person name="Penning B.W."/>
            <person name="Salamov A.A."/>
            <person name="Wang Y."/>
            <person name="Zhang L."/>
            <person name="Carpita N.C."/>
            <person name="Freeling M."/>
            <person name="Gingle A.R."/>
            <person name="Hash C.T."/>
            <person name="Keller B."/>
            <person name="Klein P."/>
            <person name="Kresovich S."/>
            <person name="McCann M.C."/>
            <person name="Ming R."/>
            <person name="Peterson D.G."/>
            <person name="Mehboob-ur-Rahman"/>
            <person name="Ware D."/>
            <person name="Westhoff P."/>
            <person name="Mayer K.F."/>
            <person name="Messing J."/>
            <person name="Rokhsar D.S."/>
        </authorList>
    </citation>
    <scope>NUCLEOTIDE SEQUENCE [LARGE SCALE GENOMIC DNA]</scope>
    <source>
        <strain evidence="6">cv. BTx623</strain>
    </source>
</reference>
<evidence type="ECO:0000313" key="6">
    <source>
        <dbReference type="Proteomes" id="UP000000768"/>
    </source>
</evidence>
<dbReference type="STRING" id="4558.A0A1Z5R6U4"/>
<organism evidence="5 6">
    <name type="scientific">Sorghum bicolor</name>
    <name type="common">Sorghum</name>
    <name type="synonym">Sorghum vulgare</name>
    <dbReference type="NCBI Taxonomy" id="4558"/>
    <lineage>
        <taxon>Eukaryota</taxon>
        <taxon>Viridiplantae</taxon>
        <taxon>Streptophyta</taxon>
        <taxon>Embryophyta</taxon>
        <taxon>Tracheophyta</taxon>
        <taxon>Spermatophyta</taxon>
        <taxon>Magnoliopsida</taxon>
        <taxon>Liliopsida</taxon>
        <taxon>Poales</taxon>
        <taxon>Poaceae</taxon>
        <taxon>PACMAD clade</taxon>
        <taxon>Panicoideae</taxon>
        <taxon>Andropogonodae</taxon>
        <taxon>Andropogoneae</taxon>
        <taxon>Sorghinae</taxon>
        <taxon>Sorghum</taxon>
    </lineage>
</organism>
<dbReference type="SUPFAM" id="SSF50978">
    <property type="entry name" value="WD40 repeat-like"/>
    <property type="match status" value="1"/>
</dbReference>
<name>A0A1Z5R6U4_SORBI</name>
<feature type="compositionally biased region" description="Basic residues" evidence="4">
    <location>
        <begin position="301"/>
        <end position="314"/>
    </location>
</feature>
<dbReference type="eggNOG" id="KOG4155">
    <property type="taxonomic scope" value="Eukaryota"/>
</dbReference>
<proteinExistence type="predicted"/>
<evidence type="ECO:0000256" key="1">
    <source>
        <dbReference type="ARBA" id="ARBA00022574"/>
    </source>
</evidence>
<feature type="repeat" description="WD" evidence="3">
    <location>
        <begin position="267"/>
        <end position="298"/>
    </location>
</feature>
<feature type="region of interest" description="Disordered" evidence="4">
    <location>
        <begin position="457"/>
        <end position="485"/>
    </location>
</feature>
<dbReference type="SMART" id="SM00320">
    <property type="entry name" value="WD40"/>
    <property type="match status" value="6"/>
</dbReference>
<feature type="repeat" description="WD" evidence="3">
    <location>
        <begin position="364"/>
        <end position="394"/>
    </location>
</feature>
<evidence type="ECO:0000256" key="4">
    <source>
        <dbReference type="SAM" id="MobiDB-lite"/>
    </source>
</evidence>
<protein>
    <submittedName>
        <fullName evidence="5">Uncharacterized protein</fullName>
    </submittedName>
</protein>
<dbReference type="PANTHER" id="PTHR22844">
    <property type="entry name" value="F-BOX AND WD40 DOMAIN PROTEIN"/>
    <property type="match status" value="1"/>
</dbReference>
<dbReference type="Gramene" id="OQU79483">
    <property type="protein sequence ID" value="OQU79483"/>
    <property type="gene ID" value="SORBI_3008G150400"/>
</dbReference>
<dbReference type="InParanoid" id="A0A1Z5R6U4"/>
<feature type="compositionally biased region" description="Polar residues" evidence="4">
    <location>
        <begin position="465"/>
        <end position="485"/>
    </location>
</feature>
<feature type="region of interest" description="Disordered" evidence="4">
    <location>
        <begin position="301"/>
        <end position="321"/>
    </location>
</feature>
<accession>A0A1Z5R6U4</accession>
<dbReference type="OMA" id="WRVSSTP"/>
<dbReference type="PRINTS" id="PR00320">
    <property type="entry name" value="GPROTEINBRPT"/>
</dbReference>